<gene>
    <name evidence="1" type="ORF">CIL05_07240</name>
</gene>
<dbReference type="Proteomes" id="UP000218887">
    <property type="component" value="Unassembled WGS sequence"/>
</dbReference>
<keyword evidence="2" id="KW-1185">Reference proteome</keyword>
<dbReference type="AlphaFoldDB" id="A0A2A2IGJ6"/>
<comment type="caution">
    <text evidence="1">The sequence shown here is derived from an EMBL/GenBank/DDBJ whole genome shotgun (WGS) entry which is preliminary data.</text>
</comment>
<proteinExistence type="predicted"/>
<sequence length="73" mass="8571">MELLKCAKCDTELSDKMEIEYSRWVTEYFCNPDCAMSYYFEYMGSVPFDVHDLPESLKHNKVKAVNGKLYDIS</sequence>
<dbReference type="RefSeq" id="WP_095654857.1">
    <property type="nucleotide sequence ID" value="NZ_NPOA01000004.1"/>
</dbReference>
<evidence type="ECO:0000313" key="2">
    <source>
        <dbReference type="Proteomes" id="UP000218887"/>
    </source>
</evidence>
<protein>
    <submittedName>
        <fullName evidence="1">Uncharacterized protein</fullName>
    </submittedName>
</protein>
<dbReference type="EMBL" id="NPOA01000004">
    <property type="protein sequence ID" value="PAV30255.1"/>
    <property type="molecule type" value="Genomic_DNA"/>
</dbReference>
<organism evidence="1 2">
    <name type="scientific">Virgibacillus profundi</name>
    <dbReference type="NCBI Taxonomy" id="2024555"/>
    <lineage>
        <taxon>Bacteria</taxon>
        <taxon>Bacillati</taxon>
        <taxon>Bacillota</taxon>
        <taxon>Bacilli</taxon>
        <taxon>Bacillales</taxon>
        <taxon>Bacillaceae</taxon>
        <taxon>Virgibacillus</taxon>
    </lineage>
</organism>
<reference evidence="1 2" key="1">
    <citation type="submission" date="2017-08" db="EMBL/GenBank/DDBJ databases">
        <title>Virgibacillus indicus sp. nov. and Virgibacillus profoundi sp. nov, two moderately halophilic bacteria isolated from marine sediment by using the Microfluidic Streak Plate.</title>
        <authorList>
            <person name="Xu B."/>
            <person name="Hu B."/>
            <person name="Wang J."/>
            <person name="Zhu Y."/>
            <person name="Huang L."/>
            <person name="Du W."/>
            <person name="Huang Y."/>
        </authorList>
    </citation>
    <scope>NUCLEOTIDE SEQUENCE [LARGE SCALE GENOMIC DNA]</scope>
    <source>
        <strain evidence="1 2">IO3-P3-H5</strain>
    </source>
</reference>
<accession>A0A2A2IGJ6</accession>
<dbReference type="OrthoDB" id="2971772at2"/>
<name>A0A2A2IGJ6_9BACI</name>
<evidence type="ECO:0000313" key="1">
    <source>
        <dbReference type="EMBL" id="PAV30255.1"/>
    </source>
</evidence>